<dbReference type="EMBL" id="JAHDYR010000062">
    <property type="protein sequence ID" value="KAG9390917.1"/>
    <property type="molecule type" value="Genomic_DNA"/>
</dbReference>
<accession>A0A8J6B8I5</accession>
<evidence type="ECO:0000313" key="2">
    <source>
        <dbReference type="EMBL" id="KAG9390917.1"/>
    </source>
</evidence>
<keyword evidence="5" id="KW-1185">Reference proteome</keyword>
<evidence type="ECO:0000313" key="5">
    <source>
        <dbReference type="Proteomes" id="UP000717585"/>
    </source>
</evidence>
<dbReference type="Proteomes" id="UP000717585">
    <property type="component" value="Unassembled WGS sequence"/>
</dbReference>
<reference evidence="4" key="1">
    <citation type="submission" date="2021-05" db="EMBL/GenBank/DDBJ databases">
        <title>A free-living protist that lacks canonical eukaryotic 1 DNA replication and segregation systems.</title>
        <authorList>
            <person name="Salas-Leiva D.E."/>
            <person name="Tromer E.C."/>
            <person name="Curtis B.A."/>
            <person name="Jerlstrom-Hultqvist J."/>
            <person name="Kolisko M."/>
            <person name="Yi Z."/>
            <person name="Salas-Leiva J.S."/>
            <person name="Gallot-Lavallee L."/>
            <person name="Kops G.J.P.L."/>
            <person name="Archibald J.M."/>
            <person name="Simpson A.G.B."/>
            <person name="Roger A.J."/>
        </authorList>
    </citation>
    <scope>NUCLEOTIDE SEQUENCE</scope>
    <source>
        <strain evidence="4">BICM</strain>
    </source>
</reference>
<evidence type="ECO:0000256" key="1">
    <source>
        <dbReference type="SAM" id="MobiDB-lite"/>
    </source>
</evidence>
<feature type="region of interest" description="Disordered" evidence="1">
    <location>
        <begin position="1"/>
        <end position="20"/>
    </location>
</feature>
<evidence type="ECO:0000313" key="3">
    <source>
        <dbReference type="EMBL" id="KAG9392767.1"/>
    </source>
</evidence>
<gene>
    <name evidence="4" type="ORF">J8273_2187</name>
    <name evidence="3" type="ORF">J8273_5908</name>
    <name evidence="2" type="ORF">J8273_7184</name>
</gene>
<sequence length="406" mass="45796">MTTSETAKKAEISQGTSCGSDKRTEYRRLFVTSFLECFFDVADIPTIGLTTSDVHRALLGMQDVISGLCNGFRKIAIANSVRRTTTEPIQAFVASRKGGTELIGTKIPYLVVRDRANAAEHLQEFRNRMSVLFRGLGLHDVSSLITCTGIQWPPAVVIRIKHRKLQPEPRTPAETPAETPTKTPVTTLVPKLRKRADLATIKPDSPVKKLNFDAQMHEPAQKRSRLEEADLKEVAAMVTASLSTTVTDLLKQSPKAVEMNDKVPALKQATFLKLYQRKLLFACAVCASPEWYFNPNMKRNEYETCYLCHQFMHLQCVREKRIDGKNRKVCAACSLAGRSNRCHACIKDGDKSTKDTGVCRACLNWFCEEKHFSYAEFHLDGQDYRVRFCDQCMTVYQKVADMKPIE</sequence>
<dbReference type="EMBL" id="JAHDYR010000033">
    <property type="protein sequence ID" value="KAG9392767.1"/>
    <property type="molecule type" value="Genomic_DNA"/>
</dbReference>
<protein>
    <submittedName>
        <fullName evidence="4">Uncharacterized protein</fullName>
    </submittedName>
</protein>
<evidence type="ECO:0000313" key="4">
    <source>
        <dbReference type="EMBL" id="KAG9396454.1"/>
    </source>
</evidence>
<proteinExistence type="predicted"/>
<organism evidence="4 5">
    <name type="scientific">Carpediemonas membranifera</name>
    <dbReference type="NCBI Taxonomy" id="201153"/>
    <lineage>
        <taxon>Eukaryota</taxon>
        <taxon>Metamonada</taxon>
        <taxon>Carpediemonas-like organisms</taxon>
        <taxon>Carpediemonas</taxon>
    </lineage>
</organism>
<dbReference type="EMBL" id="JAHDYR010000006">
    <property type="protein sequence ID" value="KAG9396454.1"/>
    <property type="molecule type" value="Genomic_DNA"/>
</dbReference>
<comment type="caution">
    <text evidence="4">The sequence shown here is derived from an EMBL/GenBank/DDBJ whole genome shotgun (WGS) entry which is preliminary data.</text>
</comment>
<name>A0A8J6B8I5_9EUKA</name>
<dbReference type="AlphaFoldDB" id="A0A8J6B8I5"/>
<feature type="compositionally biased region" description="Basic and acidic residues" evidence="1">
    <location>
        <begin position="1"/>
        <end position="11"/>
    </location>
</feature>